<protein>
    <submittedName>
        <fullName evidence="3">HIT domain-containing protein</fullName>
    </submittedName>
</protein>
<organism evidence="3 4">
    <name type="scientific">Denitrificimonas caeni</name>
    <dbReference type="NCBI Taxonomy" id="521720"/>
    <lineage>
        <taxon>Bacteria</taxon>
        <taxon>Pseudomonadati</taxon>
        <taxon>Pseudomonadota</taxon>
        <taxon>Gammaproteobacteria</taxon>
        <taxon>Pseudomonadales</taxon>
        <taxon>Pseudomonadaceae</taxon>
        <taxon>Denitrificimonas</taxon>
    </lineage>
</organism>
<evidence type="ECO:0000313" key="3">
    <source>
        <dbReference type="EMBL" id="WBE26271.1"/>
    </source>
</evidence>
<dbReference type="PROSITE" id="PS51084">
    <property type="entry name" value="HIT_2"/>
    <property type="match status" value="1"/>
</dbReference>
<dbReference type="InterPro" id="IPR011146">
    <property type="entry name" value="HIT-like"/>
</dbReference>
<dbReference type="SUPFAM" id="SSF54197">
    <property type="entry name" value="HIT-like"/>
    <property type="match status" value="1"/>
</dbReference>
<dbReference type="RefSeq" id="WP_269819194.1">
    <property type="nucleotide sequence ID" value="NZ_CP114976.1"/>
</dbReference>
<dbReference type="InterPro" id="IPR026026">
    <property type="entry name" value="HIT_Hint"/>
</dbReference>
<sequence>MFEMDKRLTQDTVVLGDLALCRVLLMNDSRYPWLILVPRCAAASEVFDLTAEQQQQLWQEASLLGQVLKGLYQADKINIASLGNVVSQLHVHVVVRMQSDQAWPAPVWGRGEAQPYLAEDIAQLSVRLRTTLIEYGLVAVEEGV</sequence>
<feature type="domain" description="HIT" evidence="2">
    <location>
        <begin position="34"/>
        <end position="103"/>
    </location>
</feature>
<comment type="caution">
    <text evidence="1">Lacks conserved residue(s) required for the propagation of feature annotation.</text>
</comment>
<dbReference type="EMBL" id="CP114976">
    <property type="protein sequence ID" value="WBE26271.1"/>
    <property type="molecule type" value="Genomic_DNA"/>
</dbReference>
<gene>
    <name evidence="3" type="ORF">O6P33_05440</name>
</gene>
<evidence type="ECO:0000313" key="4">
    <source>
        <dbReference type="Proteomes" id="UP001212189"/>
    </source>
</evidence>
<dbReference type="GO" id="GO:0003824">
    <property type="term" value="F:catalytic activity"/>
    <property type="evidence" value="ECO:0007669"/>
    <property type="project" value="InterPro"/>
</dbReference>
<dbReference type="InterPro" id="IPR036265">
    <property type="entry name" value="HIT-like_sf"/>
</dbReference>
<keyword evidence="4" id="KW-1185">Reference proteome</keyword>
<dbReference type="Pfam" id="PF01230">
    <property type="entry name" value="HIT"/>
    <property type="match status" value="1"/>
</dbReference>
<reference evidence="3 4" key="1">
    <citation type="submission" date="2022-12" db="EMBL/GenBank/DDBJ databases">
        <title>Coexistence and Characterization of a Novel Tigecycline Resistance gene tet(X) variant and blaNDM-1 in a Pseudomonas caeni Isolate of Chicken Origin.</title>
        <authorList>
            <person name="Lu X."/>
            <person name="Zhang L."/>
            <person name="Li R."/>
            <person name="Wang Z."/>
        </authorList>
    </citation>
    <scope>NUCLEOTIDE SEQUENCE [LARGE SCALE GENOMIC DNA]</scope>
    <source>
        <strain evidence="3 4">CE14</strain>
    </source>
</reference>
<proteinExistence type="predicted"/>
<name>A0AAE9VQ81_9GAMM</name>
<evidence type="ECO:0000256" key="1">
    <source>
        <dbReference type="PROSITE-ProRule" id="PRU00464"/>
    </source>
</evidence>
<evidence type="ECO:0000259" key="2">
    <source>
        <dbReference type="PROSITE" id="PS51084"/>
    </source>
</evidence>
<dbReference type="AlphaFoldDB" id="A0AAE9VQ81"/>
<dbReference type="PIRSF" id="PIRSF000714">
    <property type="entry name" value="HIT"/>
    <property type="match status" value="1"/>
</dbReference>
<dbReference type="Gene3D" id="3.30.428.10">
    <property type="entry name" value="HIT-like"/>
    <property type="match status" value="1"/>
</dbReference>
<dbReference type="Proteomes" id="UP001212189">
    <property type="component" value="Chromosome"/>
</dbReference>
<dbReference type="KEGG" id="dce:O6P33_05440"/>
<accession>A0AAE9VQ81</accession>